<feature type="region of interest" description="Disordered" evidence="2">
    <location>
        <begin position="219"/>
        <end position="239"/>
    </location>
</feature>
<evidence type="ECO:0000313" key="5">
    <source>
        <dbReference type="Proteomes" id="UP000632454"/>
    </source>
</evidence>
<gene>
    <name evidence="4" type="ORF">GCM10007298_30960</name>
</gene>
<dbReference type="Pfam" id="PF02720">
    <property type="entry name" value="DUF222"/>
    <property type="match status" value="1"/>
</dbReference>
<feature type="domain" description="HNH nuclease" evidence="3">
    <location>
        <begin position="335"/>
        <end position="385"/>
    </location>
</feature>
<evidence type="ECO:0000256" key="1">
    <source>
        <dbReference type="ARBA" id="ARBA00023450"/>
    </source>
</evidence>
<keyword evidence="4" id="KW-0540">Nuclease</keyword>
<protein>
    <submittedName>
        <fullName evidence="4">HNH endonuclease</fullName>
    </submittedName>
</protein>
<feature type="compositionally biased region" description="Basic and acidic residues" evidence="2">
    <location>
        <begin position="224"/>
        <end position="239"/>
    </location>
</feature>
<dbReference type="InterPro" id="IPR003870">
    <property type="entry name" value="DUF222"/>
</dbReference>
<proteinExistence type="inferred from homology"/>
<dbReference type="Pfam" id="PF01844">
    <property type="entry name" value="HNH"/>
    <property type="match status" value="1"/>
</dbReference>
<dbReference type="RefSeq" id="WP_188490854.1">
    <property type="nucleotide sequence ID" value="NZ_BMCS01000002.1"/>
</dbReference>
<dbReference type="InterPro" id="IPR003615">
    <property type="entry name" value="HNH_nuc"/>
</dbReference>
<sequence length="433" mass="45569">MSGGTLTDIANAVVDEYGCRETVVGDVDDEIVAAIRGAVALRAVADDVLARLSAQAERVGTAKRSGMSLRELLCANGMAPAVAARVIRLGRAMQVLTRVARHSRDASVSAEHLDAVARGVEHVVRRTGETVDSEAIGGLEGSLIGQAVAGAAPAEIVERARAVAIEMTVAAPGDGDDPDRLPPAEDSTVNELAWRTGDDGRLRGEFDLDALTAERFITTLDTASRPRPEPDGSDDPRTATRRRADAFSQLLECGSRGLSPDASHGPPRTEVLLTIPVDADAASGTAGPAWLSWMGPISDLSAKLVSCDARLAGVGLDLNGAPVSVTAPERLFTGAARKVVLQRDRGCIKCGAPASWCDVHHIIYFADGGPTTVDNGCLLCRSCHAAVHHAGWDIVMGADRHPWLIPPASVDPQRRPLPAYNRRTLRLDDPVAA</sequence>
<keyword evidence="4" id="KW-0378">Hydrolase</keyword>
<dbReference type="InterPro" id="IPR002711">
    <property type="entry name" value="HNH"/>
</dbReference>
<accession>A0ABQ1V2N5</accession>
<dbReference type="Gene3D" id="1.10.30.50">
    <property type="match status" value="1"/>
</dbReference>
<organism evidence="4 5">
    <name type="scientific">Williamsia phyllosphaerae</name>
    <dbReference type="NCBI Taxonomy" id="885042"/>
    <lineage>
        <taxon>Bacteria</taxon>
        <taxon>Bacillati</taxon>
        <taxon>Actinomycetota</taxon>
        <taxon>Actinomycetes</taxon>
        <taxon>Mycobacteriales</taxon>
        <taxon>Nocardiaceae</taxon>
        <taxon>Williamsia</taxon>
    </lineage>
</organism>
<dbReference type="SMART" id="SM00507">
    <property type="entry name" value="HNHc"/>
    <property type="match status" value="1"/>
</dbReference>
<evidence type="ECO:0000259" key="3">
    <source>
        <dbReference type="SMART" id="SM00507"/>
    </source>
</evidence>
<dbReference type="GO" id="GO:0004519">
    <property type="term" value="F:endonuclease activity"/>
    <property type="evidence" value="ECO:0007669"/>
    <property type="project" value="UniProtKB-KW"/>
</dbReference>
<reference evidence="5" key="1">
    <citation type="journal article" date="2019" name="Int. J. Syst. Evol. Microbiol.">
        <title>The Global Catalogue of Microorganisms (GCM) 10K type strain sequencing project: providing services to taxonomists for standard genome sequencing and annotation.</title>
        <authorList>
            <consortium name="The Broad Institute Genomics Platform"/>
            <consortium name="The Broad Institute Genome Sequencing Center for Infectious Disease"/>
            <person name="Wu L."/>
            <person name="Ma J."/>
        </authorList>
    </citation>
    <scope>NUCLEOTIDE SEQUENCE [LARGE SCALE GENOMIC DNA]</scope>
    <source>
        <strain evidence="5">CCM 7855</strain>
    </source>
</reference>
<keyword evidence="4" id="KW-0255">Endonuclease</keyword>
<evidence type="ECO:0000313" key="4">
    <source>
        <dbReference type="EMBL" id="GGF32881.1"/>
    </source>
</evidence>
<keyword evidence="5" id="KW-1185">Reference proteome</keyword>
<evidence type="ECO:0000256" key="2">
    <source>
        <dbReference type="SAM" id="MobiDB-lite"/>
    </source>
</evidence>
<comment type="similarity">
    <text evidence="1">Belongs to the Rv1128c/1148c/1588c/1702c/1945/3466 family.</text>
</comment>
<name>A0ABQ1V2N5_9NOCA</name>
<comment type="caution">
    <text evidence="4">The sequence shown here is derived from an EMBL/GenBank/DDBJ whole genome shotgun (WGS) entry which is preliminary data.</text>
</comment>
<dbReference type="CDD" id="cd00085">
    <property type="entry name" value="HNHc"/>
    <property type="match status" value="1"/>
</dbReference>
<dbReference type="EMBL" id="BMCS01000002">
    <property type="protein sequence ID" value="GGF32881.1"/>
    <property type="molecule type" value="Genomic_DNA"/>
</dbReference>
<dbReference type="Proteomes" id="UP000632454">
    <property type="component" value="Unassembled WGS sequence"/>
</dbReference>